<dbReference type="AlphaFoldDB" id="A0A4S4K5K2"/>
<evidence type="ECO:0000313" key="3">
    <source>
        <dbReference type="EMBL" id="THG93038.1"/>
    </source>
</evidence>
<feature type="compositionally biased region" description="Basic and acidic residues" evidence="1">
    <location>
        <begin position="201"/>
        <end position="211"/>
    </location>
</feature>
<feature type="compositionally biased region" description="Polar residues" evidence="1">
    <location>
        <begin position="284"/>
        <end position="304"/>
    </location>
</feature>
<dbReference type="EMBL" id="SGPJ01000802">
    <property type="protein sequence ID" value="THG93038.1"/>
    <property type="molecule type" value="Genomic_DNA"/>
</dbReference>
<keyword evidence="4" id="KW-1185">Reference proteome</keyword>
<accession>A0A4S4K5K2</accession>
<dbReference type="InterPro" id="IPR011320">
    <property type="entry name" value="RNase_H1_N"/>
</dbReference>
<sequence>MPLRPPLAGRATHPDNARYVLLGAGVHSGVYSSLSALPIDIRGADSPALPLWVMCTSEANALSIYKLDRFINAIVDLRPSAMLERLRILQQSKALNSILFGTTKYYAVLEGANRIRGIFQTWADAYPHLETYANSNFIKVESLYDALQYLMLNGKTIGEDEAEEAEYSQLVEALLQIDGDEACQPLEADPMPQSTAPQQTSHRDVRNDHRATSPSTDGKTRRTGQSDRATQERPRSVVSIHADTPSRSLPPRSLPPLPSKSSHTLSPSSSRLKPDPERRAKSMQPPSTTQDSQRVSGSSKTTVKQDGIVYTNPQHPVLTYARDTRGRIVSSVHSNVPVINTTTVVHSLGTVLDTFLDAWAYEDRLIQMLYNAWISSHSIEEFIDETSRYCTTNEARWYYSVIDIPASRDFRRREIARVMVAHGK</sequence>
<evidence type="ECO:0000313" key="4">
    <source>
        <dbReference type="Proteomes" id="UP000309038"/>
    </source>
</evidence>
<feature type="region of interest" description="Disordered" evidence="1">
    <location>
        <begin position="184"/>
        <end position="307"/>
    </location>
</feature>
<name>A0A4S4K5K2_9APHY</name>
<evidence type="ECO:0000256" key="1">
    <source>
        <dbReference type="SAM" id="MobiDB-lite"/>
    </source>
</evidence>
<proteinExistence type="predicted"/>
<organism evidence="3 4">
    <name type="scientific">Hermanssonia centrifuga</name>
    <dbReference type="NCBI Taxonomy" id="98765"/>
    <lineage>
        <taxon>Eukaryota</taxon>
        <taxon>Fungi</taxon>
        <taxon>Dikarya</taxon>
        <taxon>Basidiomycota</taxon>
        <taxon>Agaricomycotina</taxon>
        <taxon>Agaricomycetes</taxon>
        <taxon>Polyporales</taxon>
        <taxon>Meruliaceae</taxon>
        <taxon>Hermanssonia</taxon>
    </lineage>
</organism>
<gene>
    <name evidence="3" type="ORF">EW026_g8080</name>
</gene>
<evidence type="ECO:0000259" key="2">
    <source>
        <dbReference type="Pfam" id="PF01693"/>
    </source>
</evidence>
<protein>
    <recommendedName>
        <fullName evidence="2">Ribonuclease H1 N-terminal domain-containing protein</fullName>
    </recommendedName>
</protein>
<dbReference type="Pfam" id="PF01693">
    <property type="entry name" value="Cauli_VI"/>
    <property type="match status" value="1"/>
</dbReference>
<feature type="domain" description="Ribonuclease H1 N-terminal" evidence="2">
    <location>
        <begin position="104"/>
        <end position="149"/>
    </location>
</feature>
<dbReference type="Proteomes" id="UP000309038">
    <property type="component" value="Unassembled WGS sequence"/>
</dbReference>
<feature type="compositionally biased region" description="Low complexity" evidence="1">
    <location>
        <begin position="259"/>
        <end position="271"/>
    </location>
</feature>
<comment type="caution">
    <text evidence="3">The sequence shown here is derived from an EMBL/GenBank/DDBJ whole genome shotgun (WGS) entry which is preliminary data.</text>
</comment>
<reference evidence="3 4" key="1">
    <citation type="submission" date="2019-02" db="EMBL/GenBank/DDBJ databases">
        <title>Genome sequencing of the rare red list fungi Phlebia centrifuga.</title>
        <authorList>
            <person name="Buettner E."/>
            <person name="Kellner H."/>
        </authorList>
    </citation>
    <scope>NUCLEOTIDE SEQUENCE [LARGE SCALE GENOMIC DNA]</scope>
    <source>
        <strain evidence="3 4">DSM 108282</strain>
    </source>
</reference>